<evidence type="ECO:0000313" key="3">
    <source>
        <dbReference type="Proteomes" id="UP000095256"/>
    </source>
</evidence>
<dbReference type="RefSeq" id="WP_069697504.1">
    <property type="nucleotide sequence ID" value="NZ_JAGGMA010000012.1"/>
</dbReference>
<name>A0A1E5L0N4_9ENTE</name>
<dbReference type="OrthoDB" id="2200156at2"/>
<evidence type="ECO:0000256" key="1">
    <source>
        <dbReference type="SAM" id="Phobius"/>
    </source>
</evidence>
<evidence type="ECO:0008006" key="4">
    <source>
        <dbReference type="Google" id="ProtNLM"/>
    </source>
</evidence>
<organism evidence="2 3">
    <name type="scientific">Enterococcus rivorum</name>
    <dbReference type="NCBI Taxonomy" id="762845"/>
    <lineage>
        <taxon>Bacteria</taxon>
        <taxon>Bacillati</taxon>
        <taxon>Bacillota</taxon>
        <taxon>Bacilli</taxon>
        <taxon>Lactobacillales</taxon>
        <taxon>Enterococcaceae</taxon>
        <taxon>Enterococcus</taxon>
    </lineage>
</organism>
<dbReference type="STRING" id="762845.BCR26_09140"/>
<evidence type="ECO:0000313" key="2">
    <source>
        <dbReference type="EMBL" id="OEH83631.1"/>
    </source>
</evidence>
<gene>
    <name evidence="2" type="ORF">BCR26_09140</name>
</gene>
<keyword evidence="1" id="KW-0812">Transmembrane</keyword>
<proteinExistence type="predicted"/>
<keyword evidence="3" id="KW-1185">Reference proteome</keyword>
<comment type="caution">
    <text evidence="2">The sequence shown here is derived from an EMBL/GenBank/DDBJ whole genome shotgun (WGS) entry which is preliminary data.</text>
</comment>
<protein>
    <recommendedName>
        <fullName evidence="4">DUF4320 family protein</fullName>
    </recommendedName>
</protein>
<dbReference type="AlphaFoldDB" id="A0A1E5L0N4"/>
<dbReference type="Proteomes" id="UP000095256">
    <property type="component" value="Unassembled WGS sequence"/>
</dbReference>
<feature type="transmembrane region" description="Helical" evidence="1">
    <location>
        <begin position="12"/>
        <end position="31"/>
    </location>
</feature>
<reference evidence="2 3" key="1">
    <citation type="submission" date="2016-09" db="EMBL/GenBank/DDBJ databases">
        <authorList>
            <person name="Capua I."/>
            <person name="De Benedictis P."/>
            <person name="Joannis T."/>
            <person name="Lombin L.H."/>
            <person name="Cattoli G."/>
        </authorList>
    </citation>
    <scope>NUCLEOTIDE SEQUENCE [LARGE SCALE GENOMIC DNA]</scope>
    <source>
        <strain evidence="2 3">LMG 25899</strain>
    </source>
</reference>
<accession>A0A1E5L0N4</accession>
<sequence>MDSYISLLVKLLIGAIAVVSFVGLWALGLGLSDVNNYKQRVNYTIERYGGLTDDALQELARYGEENTHAVYTVESPQLHEKVPFGETVTYAIQCEFQTPLLPVTVFSHTIKGSATAQIR</sequence>
<dbReference type="EMBL" id="MIEK01000005">
    <property type="protein sequence ID" value="OEH83631.1"/>
    <property type="molecule type" value="Genomic_DNA"/>
</dbReference>
<keyword evidence="1" id="KW-1133">Transmembrane helix</keyword>
<keyword evidence="1" id="KW-0472">Membrane</keyword>